<comment type="caution">
    <text evidence="3">The sequence shown here is derived from an EMBL/GenBank/DDBJ whole genome shotgun (WGS) entry which is preliminary data.</text>
</comment>
<evidence type="ECO:0000259" key="2">
    <source>
        <dbReference type="Pfam" id="PF07727"/>
    </source>
</evidence>
<gene>
    <name evidence="3" type="ORF">O181_098568</name>
</gene>
<dbReference type="InterPro" id="IPR013103">
    <property type="entry name" value="RVT_2"/>
</dbReference>
<evidence type="ECO:0000313" key="4">
    <source>
        <dbReference type="Proteomes" id="UP000765509"/>
    </source>
</evidence>
<name>A0A9Q3JB27_9BASI</name>
<proteinExistence type="predicted"/>
<organism evidence="3 4">
    <name type="scientific">Austropuccinia psidii MF-1</name>
    <dbReference type="NCBI Taxonomy" id="1389203"/>
    <lineage>
        <taxon>Eukaryota</taxon>
        <taxon>Fungi</taxon>
        <taxon>Dikarya</taxon>
        <taxon>Basidiomycota</taxon>
        <taxon>Pucciniomycotina</taxon>
        <taxon>Pucciniomycetes</taxon>
        <taxon>Pucciniales</taxon>
        <taxon>Sphaerophragmiaceae</taxon>
        <taxon>Austropuccinia</taxon>
    </lineage>
</organism>
<dbReference type="EMBL" id="AVOT02067266">
    <property type="protein sequence ID" value="MBW0558853.1"/>
    <property type="molecule type" value="Genomic_DNA"/>
</dbReference>
<dbReference type="OrthoDB" id="2998201at2759"/>
<protein>
    <recommendedName>
        <fullName evidence="2">Reverse transcriptase Ty1/copia-type domain-containing protein</fullName>
    </recommendedName>
</protein>
<dbReference type="Proteomes" id="UP000765509">
    <property type="component" value="Unassembled WGS sequence"/>
</dbReference>
<evidence type="ECO:0000313" key="3">
    <source>
        <dbReference type="EMBL" id="MBW0558853.1"/>
    </source>
</evidence>
<keyword evidence="4" id="KW-1185">Reference proteome</keyword>
<feature type="domain" description="Reverse transcriptase Ty1/copia-type" evidence="2">
    <location>
        <begin position="237"/>
        <end position="307"/>
    </location>
</feature>
<feature type="region of interest" description="Disordered" evidence="1">
    <location>
        <begin position="1"/>
        <end position="40"/>
    </location>
</feature>
<sequence length="308" mass="34500">MPVEHSPPERQTRSQARAQAALTPTPRVPLDGTPAGSSLQEPALLSPEEWPCQNIQPLHFRHGLYITLGIGPSPKILDFCFHLGCSYAQLPAQLNNRKTKTLRQIPMKATLPGPAPHIWQRGIHSHTPREVQEAGCLYHLWMRDRIACSLRNPISTPATPIAAGNGVKKGDVKFLLNTLRLGEFTAERRVNKQEGAIARYMCPITIPKGFFQAMWYVDSSEWPAAITTEVNNMRTMEVFDILPLPPQKHAIWGGWVFSVKGRPGVDLRYKARYVACGNLKHYDTDFKETFAFTASFSSLRLLLTIAAH</sequence>
<evidence type="ECO:0000256" key="1">
    <source>
        <dbReference type="SAM" id="MobiDB-lite"/>
    </source>
</evidence>
<feature type="compositionally biased region" description="Basic and acidic residues" evidence="1">
    <location>
        <begin position="1"/>
        <end position="12"/>
    </location>
</feature>
<dbReference type="Pfam" id="PF07727">
    <property type="entry name" value="RVT_2"/>
    <property type="match status" value="1"/>
</dbReference>
<dbReference type="AlphaFoldDB" id="A0A9Q3JB27"/>
<accession>A0A9Q3JB27</accession>
<reference evidence="3" key="1">
    <citation type="submission" date="2021-03" db="EMBL/GenBank/DDBJ databases">
        <title>Draft genome sequence of rust myrtle Austropuccinia psidii MF-1, a brazilian biotype.</title>
        <authorList>
            <person name="Quecine M.C."/>
            <person name="Pachon D.M.R."/>
            <person name="Bonatelli M.L."/>
            <person name="Correr F.H."/>
            <person name="Franceschini L.M."/>
            <person name="Leite T.F."/>
            <person name="Margarido G.R.A."/>
            <person name="Almeida C.A."/>
            <person name="Ferrarezi J.A."/>
            <person name="Labate C.A."/>
        </authorList>
    </citation>
    <scope>NUCLEOTIDE SEQUENCE</scope>
    <source>
        <strain evidence="3">MF-1</strain>
    </source>
</reference>